<reference evidence="1 2" key="1">
    <citation type="journal article" date="2012" name="BMC Genomics">
        <title>Sequencing the genome of Marssonina brunnea reveals fungus-poplar co-evolution.</title>
        <authorList>
            <person name="Zhu S."/>
            <person name="Cao Y.-Z."/>
            <person name="Jiang C."/>
            <person name="Tan B.-Y."/>
            <person name="Wang Z."/>
            <person name="Feng S."/>
            <person name="Zhang L."/>
            <person name="Su X.-H."/>
            <person name="Brejova B."/>
            <person name="Vinar T."/>
            <person name="Xu M."/>
            <person name="Wang M.-X."/>
            <person name="Zhang S.-G."/>
            <person name="Huang M.-R."/>
            <person name="Wu R."/>
            <person name="Zhou Y."/>
        </authorList>
    </citation>
    <scope>NUCLEOTIDE SEQUENCE [LARGE SCALE GENOMIC DNA]</scope>
    <source>
        <strain evidence="1 2">MB_m1</strain>
    </source>
</reference>
<protein>
    <submittedName>
        <fullName evidence="1">Uncharacterized protein</fullName>
    </submittedName>
</protein>
<name>K1WJN0_MARBU</name>
<dbReference type="InParanoid" id="K1WJN0"/>
<evidence type="ECO:0000313" key="1">
    <source>
        <dbReference type="EMBL" id="EKD17900.1"/>
    </source>
</evidence>
<dbReference type="EMBL" id="JH921434">
    <property type="protein sequence ID" value="EKD17900.1"/>
    <property type="molecule type" value="Genomic_DNA"/>
</dbReference>
<organism evidence="1 2">
    <name type="scientific">Marssonina brunnea f. sp. multigermtubi (strain MB_m1)</name>
    <name type="common">Marssonina leaf spot fungus</name>
    <dbReference type="NCBI Taxonomy" id="1072389"/>
    <lineage>
        <taxon>Eukaryota</taxon>
        <taxon>Fungi</taxon>
        <taxon>Dikarya</taxon>
        <taxon>Ascomycota</taxon>
        <taxon>Pezizomycotina</taxon>
        <taxon>Leotiomycetes</taxon>
        <taxon>Helotiales</taxon>
        <taxon>Drepanopezizaceae</taxon>
        <taxon>Drepanopeziza</taxon>
    </lineage>
</organism>
<gene>
    <name evidence="1" type="ORF">MBM_03672</name>
</gene>
<dbReference type="Proteomes" id="UP000006753">
    <property type="component" value="Unassembled WGS sequence"/>
</dbReference>
<evidence type="ECO:0000313" key="2">
    <source>
        <dbReference type="Proteomes" id="UP000006753"/>
    </source>
</evidence>
<keyword evidence="2" id="KW-1185">Reference proteome</keyword>
<accession>K1WJN0</accession>
<dbReference type="AlphaFoldDB" id="K1WJN0"/>
<dbReference type="HOGENOM" id="CLU_1082117_0_0_1"/>
<sequence length="257" mass="27209">MRKSSLRVSSHKRVLIQVPSAALLARLDSYAARKAIADKLDGVDITTILRLKATRTGWALTPINLKAKDLFIIDEAKKKRSAALSCSAVVATPGWSTKSNLLRGTTLAASAGITRPGALGTHAAPIAASEETSTTGPTAKTARHPFAVQTATAQTLATGVNAAPLRKRRALAVQEHERATSFQAVFSQSFSQSFTQATKPLRSTATRKNLNEKTLIDSAFSAIDEGRDTLIATSDYHVDNTTSSSSSFIRGSSIAAS</sequence>
<proteinExistence type="predicted"/>
<dbReference type="KEGG" id="mbe:MBM_03672"/>